<dbReference type="AlphaFoldDB" id="A0A7Z0DRG0"/>
<organism evidence="1 2">
    <name type="scientific">Nocardioides panzhihuensis</name>
    <dbReference type="NCBI Taxonomy" id="860243"/>
    <lineage>
        <taxon>Bacteria</taxon>
        <taxon>Bacillati</taxon>
        <taxon>Actinomycetota</taxon>
        <taxon>Actinomycetes</taxon>
        <taxon>Propionibacteriales</taxon>
        <taxon>Nocardioidaceae</taxon>
        <taxon>Nocardioides</taxon>
    </lineage>
</organism>
<accession>A0A7Z0DRG0</accession>
<dbReference type="RefSeq" id="WP_179660516.1">
    <property type="nucleotide sequence ID" value="NZ_JACBZR010000001.1"/>
</dbReference>
<evidence type="ECO:0000313" key="2">
    <source>
        <dbReference type="Proteomes" id="UP000564496"/>
    </source>
</evidence>
<dbReference type="Proteomes" id="UP000564496">
    <property type="component" value="Unassembled WGS sequence"/>
</dbReference>
<name>A0A7Z0DRG0_9ACTN</name>
<proteinExistence type="predicted"/>
<reference evidence="1 2" key="1">
    <citation type="submission" date="2020-07" db="EMBL/GenBank/DDBJ databases">
        <title>Sequencing the genomes of 1000 actinobacteria strains.</title>
        <authorList>
            <person name="Klenk H.-P."/>
        </authorList>
    </citation>
    <scope>NUCLEOTIDE SEQUENCE [LARGE SCALE GENOMIC DNA]</scope>
    <source>
        <strain evidence="1 2">DSM 26487</strain>
    </source>
</reference>
<sequence>MSVDTSFEGRPGALESIATWLRSTYASGAEDLTTSVLGRRRRIEDVWEGEGEQAFHTRATELAHSSDGVESTARGTATTIEVLAGSMRTAKNGLATVRENARGAGLVVSGDTIQQPTAVAHPGPEPAPDVDAATMNAYNSRVTTWNAYQEKVTAYNTASSDTGEYLEGWREALESAAEKLSKDDANLVTLTGNLIVDGGGGAIAARMAVWYADAGRTARETAGRAAQHLDELVKDGRLAGDKGTFYKYLDDKAKALQHLDDMEAKSTAPNLPKGVKIGGGIIGALAMGYGIKSDIEDGESTTQAVVSNAGGTAVGLGASIAAAAGAGAAVGALGGSVVPGLGTAVGAVAGVIVGTGVAIVTSGAIDSMFEKGVDSVGDVGEAIGDGWNDLTNTAGGLWDAGGDLIDGIF</sequence>
<protein>
    <submittedName>
        <fullName evidence="1">Uncharacterized protein YukE</fullName>
    </submittedName>
</protein>
<dbReference type="EMBL" id="JACBZR010000001">
    <property type="protein sequence ID" value="NYI80312.1"/>
    <property type="molecule type" value="Genomic_DNA"/>
</dbReference>
<comment type="caution">
    <text evidence="1">The sequence shown here is derived from an EMBL/GenBank/DDBJ whole genome shotgun (WGS) entry which is preliminary data.</text>
</comment>
<evidence type="ECO:0000313" key="1">
    <source>
        <dbReference type="EMBL" id="NYI80312.1"/>
    </source>
</evidence>
<gene>
    <name evidence="1" type="ORF">BJ988_004960</name>
</gene>
<keyword evidence="2" id="KW-1185">Reference proteome</keyword>